<dbReference type="PROSITE" id="PS50968">
    <property type="entry name" value="BIOTINYL_LIPOYL"/>
    <property type="match status" value="1"/>
</dbReference>
<dbReference type="PROSITE" id="PS51826">
    <property type="entry name" value="PSBD"/>
    <property type="match status" value="1"/>
</dbReference>
<dbReference type="InterPro" id="IPR003016">
    <property type="entry name" value="2-oxoA_DH_lipoyl-BS"/>
</dbReference>
<dbReference type="Gene3D" id="4.10.320.10">
    <property type="entry name" value="E3-binding domain"/>
    <property type="match status" value="1"/>
</dbReference>
<keyword evidence="3" id="KW-0450">Lipoyl</keyword>
<dbReference type="InterPro" id="IPR011053">
    <property type="entry name" value="Single_hybrid_motif"/>
</dbReference>
<dbReference type="InterPro" id="IPR000089">
    <property type="entry name" value="Biotin_lipoyl"/>
</dbReference>
<dbReference type="AlphaFoldDB" id="A0A6J4VFM9"/>
<feature type="compositionally biased region" description="Low complexity" evidence="4">
    <location>
        <begin position="81"/>
        <end position="101"/>
    </location>
</feature>
<dbReference type="EC" id="2.3.1.12" evidence="7"/>
<dbReference type="Pfam" id="PF02817">
    <property type="entry name" value="E3_binding"/>
    <property type="match status" value="1"/>
</dbReference>
<evidence type="ECO:0000256" key="3">
    <source>
        <dbReference type="ARBA" id="ARBA00022823"/>
    </source>
</evidence>
<evidence type="ECO:0000256" key="4">
    <source>
        <dbReference type="SAM" id="MobiDB-lite"/>
    </source>
</evidence>
<feature type="region of interest" description="Disordered" evidence="4">
    <location>
        <begin position="79"/>
        <end position="130"/>
    </location>
</feature>
<keyword evidence="7" id="KW-0808">Transferase</keyword>
<dbReference type="Gene3D" id="2.40.50.100">
    <property type="match status" value="1"/>
</dbReference>
<dbReference type="PANTHER" id="PTHR23151">
    <property type="entry name" value="DIHYDROLIPOAMIDE ACETYL/SUCCINYL-TRANSFERASE-RELATED"/>
    <property type="match status" value="1"/>
</dbReference>
<proteinExistence type="inferred from homology"/>
<evidence type="ECO:0000256" key="2">
    <source>
        <dbReference type="ARBA" id="ARBA00007317"/>
    </source>
</evidence>
<dbReference type="CDD" id="cd06849">
    <property type="entry name" value="lipoyl_domain"/>
    <property type="match status" value="1"/>
</dbReference>
<evidence type="ECO:0000256" key="1">
    <source>
        <dbReference type="ARBA" id="ARBA00001938"/>
    </source>
</evidence>
<evidence type="ECO:0000313" key="7">
    <source>
        <dbReference type="EMBL" id="CAA9574423.1"/>
    </source>
</evidence>
<dbReference type="SUPFAM" id="SSF47005">
    <property type="entry name" value="Peripheral subunit-binding domain of 2-oxo acid dehydrogenase complex"/>
    <property type="match status" value="1"/>
</dbReference>
<feature type="domain" description="Peripheral subunit-binding (PSBD)" evidence="6">
    <location>
        <begin position="177"/>
        <end position="202"/>
    </location>
</feature>
<evidence type="ECO:0000259" key="6">
    <source>
        <dbReference type="PROSITE" id="PS51826"/>
    </source>
</evidence>
<dbReference type="SUPFAM" id="SSF51230">
    <property type="entry name" value="Single hybrid motif"/>
    <property type="match status" value="1"/>
</dbReference>
<dbReference type="InterPro" id="IPR004167">
    <property type="entry name" value="PSBD"/>
</dbReference>
<dbReference type="PANTHER" id="PTHR23151:SF90">
    <property type="entry name" value="DIHYDROLIPOYLLYSINE-RESIDUE ACETYLTRANSFERASE COMPONENT OF PYRUVATE DEHYDROGENASE COMPLEX, MITOCHONDRIAL-RELATED"/>
    <property type="match status" value="1"/>
</dbReference>
<dbReference type="GO" id="GO:0004742">
    <property type="term" value="F:dihydrolipoyllysine-residue acetyltransferase activity"/>
    <property type="evidence" value="ECO:0007669"/>
    <property type="project" value="UniProtKB-EC"/>
</dbReference>
<dbReference type="PROSITE" id="PS00189">
    <property type="entry name" value="LIPOYL"/>
    <property type="match status" value="1"/>
</dbReference>
<comment type="cofactor">
    <cofactor evidence="1">
        <name>(R)-lipoate</name>
        <dbReference type="ChEBI" id="CHEBI:83088"/>
    </cofactor>
</comment>
<feature type="non-terminal residue" evidence="7">
    <location>
        <position position="202"/>
    </location>
</feature>
<evidence type="ECO:0000259" key="5">
    <source>
        <dbReference type="PROSITE" id="PS50968"/>
    </source>
</evidence>
<dbReference type="Pfam" id="PF00364">
    <property type="entry name" value="Biotin_lipoyl"/>
    <property type="match status" value="1"/>
</dbReference>
<protein>
    <submittedName>
        <fullName evidence="7">Dihydrolipoamide acetyltransferase component of pyruvate dehydrogenase complex</fullName>
        <ecNumber evidence="7">2.3.1.12</ecNumber>
    </submittedName>
</protein>
<dbReference type="InterPro" id="IPR045257">
    <property type="entry name" value="E2/Pdx1"/>
</dbReference>
<dbReference type="EMBL" id="CADCWL010000167">
    <property type="protein sequence ID" value="CAA9574423.1"/>
    <property type="molecule type" value="Genomic_DNA"/>
</dbReference>
<dbReference type="GO" id="GO:0006086">
    <property type="term" value="P:pyruvate decarboxylation to acetyl-CoA"/>
    <property type="evidence" value="ECO:0007669"/>
    <property type="project" value="InterPro"/>
</dbReference>
<dbReference type="InterPro" id="IPR036625">
    <property type="entry name" value="E3-bd_dom_sf"/>
</dbReference>
<organism evidence="7">
    <name type="scientific">uncultured Thermomicrobiales bacterium</name>
    <dbReference type="NCBI Taxonomy" id="1645740"/>
    <lineage>
        <taxon>Bacteria</taxon>
        <taxon>Pseudomonadati</taxon>
        <taxon>Thermomicrobiota</taxon>
        <taxon>Thermomicrobia</taxon>
        <taxon>Thermomicrobiales</taxon>
        <taxon>environmental samples</taxon>
    </lineage>
</organism>
<dbReference type="GO" id="GO:0045254">
    <property type="term" value="C:pyruvate dehydrogenase complex"/>
    <property type="evidence" value="ECO:0007669"/>
    <property type="project" value="InterPro"/>
</dbReference>
<sequence length="202" mass="19854">MPTVIMPKMGDGMEEGTLLRWLKEVGQEVAEGEPLAEIETDKVSLEIEATEAGVLTKTLVGEGDTVPIGSPIATIGEEAAEAPAAAAPAPEASAPDRSSASGTNGRAPTADDAPEDERMFTPAARRGDADGAALDAVAQASGEGVGATGAPDVAGGAALAAAAASTAPARAAGERLRASPLVKRLAAEHGIDLQGVVGTGPG</sequence>
<keyword evidence="7" id="KW-0670">Pyruvate</keyword>
<gene>
    <name evidence="7" type="ORF">AVDCRST_MAG19-3163</name>
</gene>
<accession>A0A6J4VFM9</accession>
<reference evidence="7" key="1">
    <citation type="submission" date="2020-02" db="EMBL/GenBank/DDBJ databases">
        <authorList>
            <person name="Meier V. D."/>
        </authorList>
    </citation>
    <scope>NUCLEOTIDE SEQUENCE</scope>
    <source>
        <strain evidence="7">AVDCRST_MAG19</strain>
    </source>
</reference>
<keyword evidence="7" id="KW-0012">Acyltransferase</keyword>
<comment type="similarity">
    <text evidence="2">Belongs to the 2-oxoacid dehydrogenase family.</text>
</comment>
<feature type="domain" description="Lipoyl-binding" evidence="5">
    <location>
        <begin position="1"/>
        <end position="76"/>
    </location>
</feature>
<name>A0A6J4VFM9_9BACT</name>